<evidence type="ECO:0000256" key="5">
    <source>
        <dbReference type="ARBA" id="ARBA00022747"/>
    </source>
</evidence>
<keyword evidence="3 6" id="KW-0808">Transferase</keyword>
<evidence type="ECO:0000256" key="7">
    <source>
        <dbReference type="RuleBase" id="RU000416"/>
    </source>
</evidence>
<evidence type="ECO:0000256" key="1">
    <source>
        <dbReference type="ARBA" id="ARBA00011975"/>
    </source>
</evidence>
<dbReference type="SUPFAM" id="SSF53335">
    <property type="entry name" value="S-adenosyl-L-methionine-dependent methyltransferases"/>
    <property type="match status" value="1"/>
</dbReference>
<organism evidence="8 9">
    <name type="scientific">Bacillus pacificus</name>
    <dbReference type="NCBI Taxonomy" id="2026187"/>
    <lineage>
        <taxon>Bacteria</taxon>
        <taxon>Bacillati</taxon>
        <taxon>Bacillota</taxon>
        <taxon>Bacilli</taxon>
        <taxon>Bacillales</taxon>
        <taxon>Bacillaceae</taxon>
        <taxon>Bacillus</taxon>
        <taxon>Bacillus cereus group</taxon>
    </lineage>
</organism>
<dbReference type="CDD" id="cd00315">
    <property type="entry name" value="Cyt_C5_DNA_methylase"/>
    <property type="match status" value="1"/>
</dbReference>
<dbReference type="InterPro" id="IPR031303">
    <property type="entry name" value="C5_meth_CS"/>
</dbReference>
<dbReference type="Gene3D" id="3.90.120.10">
    <property type="entry name" value="DNA Methylase, subunit A, domain 2"/>
    <property type="match status" value="1"/>
</dbReference>
<dbReference type="PRINTS" id="PR00105">
    <property type="entry name" value="C5METTRFRASE"/>
</dbReference>
<dbReference type="GO" id="GO:0032259">
    <property type="term" value="P:methylation"/>
    <property type="evidence" value="ECO:0007669"/>
    <property type="project" value="UniProtKB-KW"/>
</dbReference>
<keyword evidence="5" id="KW-0680">Restriction system</keyword>
<dbReference type="InterPro" id="IPR001525">
    <property type="entry name" value="C5_MeTfrase"/>
</dbReference>
<evidence type="ECO:0000256" key="4">
    <source>
        <dbReference type="ARBA" id="ARBA00022691"/>
    </source>
</evidence>
<dbReference type="RefSeq" id="WP_088106254.1">
    <property type="nucleotide sequence ID" value="NZ_FWZB01000019.1"/>
</dbReference>
<dbReference type="PANTHER" id="PTHR46098:SF1">
    <property type="entry name" value="TRNA (CYTOSINE(38)-C(5))-METHYLTRANSFERASE"/>
    <property type="match status" value="1"/>
</dbReference>
<dbReference type="PROSITE" id="PS51679">
    <property type="entry name" value="SAM_MT_C5"/>
    <property type="match status" value="1"/>
</dbReference>
<dbReference type="AlphaFoldDB" id="A0A1Y5YUZ8"/>
<dbReference type="EC" id="2.1.1.37" evidence="1"/>
<dbReference type="InterPro" id="IPR029063">
    <property type="entry name" value="SAM-dependent_MTases_sf"/>
</dbReference>
<evidence type="ECO:0000256" key="2">
    <source>
        <dbReference type="ARBA" id="ARBA00022603"/>
    </source>
</evidence>
<evidence type="ECO:0000313" key="9">
    <source>
        <dbReference type="Proteomes" id="UP000194499"/>
    </source>
</evidence>
<dbReference type="InterPro" id="IPR050750">
    <property type="entry name" value="C5-MTase"/>
</dbReference>
<reference evidence="9" key="1">
    <citation type="submission" date="2017-04" db="EMBL/GenBank/DDBJ databases">
        <authorList>
            <person name="Criscuolo A."/>
        </authorList>
    </citation>
    <scope>NUCLEOTIDE SEQUENCE [LARGE SCALE GENOMIC DNA]</scope>
</reference>
<gene>
    <name evidence="8" type="primary">hhaIM_1</name>
    <name evidence="8" type="ORF">BACERE00191_00410</name>
</gene>
<keyword evidence="2 6" id="KW-0489">Methyltransferase</keyword>
<evidence type="ECO:0000313" key="8">
    <source>
        <dbReference type="EMBL" id="SMD65661.1"/>
    </source>
</evidence>
<dbReference type="PANTHER" id="PTHR46098">
    <property type="entry name" value="TRNA (CYTOSINE(38)-C(5))-METHYLTRANSFERASE"/>
    <property type="match status" value="1"/>
</dbReference>
<evidence type="ECO:0000256" key="6">
    <source>
        <dbReference type="PROSITE-ProRule" id="PRU01016"/>
    </source>
</evidence>
<evidence type="ECO:0000256" key="3">
    <source>
        <dbReference type="ARBA" id="ARBA00022679"/>
    </source>
</evidence>
<keyword evidence="4 6" id="KW-0949">S-adenosyl-L-methionine</keyword>
<dbReference type="EMBL" id="FWZB01000019">
    <property type="protein sequence ID" value="SMD65661.1"/>
    <property type="molecule type" value="Genomic_DNA"/>
</dbReference>
<dbReference type="NCBIfam" id="TIGR00675">
    <property type="entry name" value="dcm"/>
    <property type="match status" value="1"/>
</dbReference>
<accession>A0A1Y5YUZ8</accession>
<feature type="active site" evidence="6">
    <location>
        <position position="73"/>
    </location>
</feature>
<dbReference type="GO" id="GO:0003886">
    <property type="term" value="F:DNA (cytosine-5-)-methyltransferase activity"/>
    <property type="evidence" value="ECO:0007669"/>
    <property type="project" value="UniProtKB-EC"/>
</dbReference>
<proteinExistence type="inferred from homology"/>
<sequence>MKFLDLFAGIGGFRLGMEAAGHECVGYVEWDKFARKSYEAIHDTGEEWTWNDISTIDYRNIPKSDCWTFGFPCQDISIGGKTQGFDGKRSSLFFAVTKLLRQTKEWSPERLPKKLFIENVKNFLSVNGGWDFLKAQIELGEIGYDCEWELLNSREFGVPQSRDRVFIIGHLRGGSRREVFPIRRTIAATPLPRTGGFKIINNTVQGYDYAGENDVINFAFPGSNTRRGRVGRGYFQTIDTQCSQAVLDKGRWRQITPREAFRIQGFPDWAFDKAREVNSDVQLFKQAGNSVTVPVIYEIAKRLV</sequence>
<dbReference type="PROSITE" id="PS00095">
    <property type="entry name" value="C5_MTASE_2"/>
    <property type="match status" value="1"/>
</dbReference>
<dbReference type="Pfam" id="PF00145">
    <property type="entry name" value="DNA_methylase"/>
    <property type="match status" value="2"/>
</dbReference>
<dbReference type="Proteomes" id="UP000194499">
    <property type="component" value="Unassembled WGS sequence"/>
</dbReference>
<comment type="similarity">
    <text evidence="6 7">Belongs to the class I-like SAM-binding methyltransferase superfamily. C5-methyltransferase family.</text>
</comment>
<dbReference type="GO" id="GO:0009307">
    <property type="term" value="P:DNA restriction-modification system"/>
    <property type="evidence" value="ECO:0007669"/>
    <property type="project" value="UniProtKB-KW"/>
</dbReference>
<dbReference type="Gene3D" id="3.40.50.150">
    <property type="entry name" value="Vaccinia Virus protein VP39"/>
    <property type="match status" value="1"/>
</dbReference>
<protein>
    <recommendedName>
        <fullName evidence="1">DNA (cytosine-5-)-methyltransferase</fullName>
        <ecNumber evidence="1">2.1.1.37</ecNumber>
    </recommendedName>
</protein>
<name>A0A1Y5YUZ8_9BACI</name>